<gene>
    <name evidence="1" type="ORF">AV530_015953</name>
</gene>
<protein>
    <submittedName>
        <fullName evidence="1">Uncharacterized protein</fullName>
    </submittedName>
</protein>
<comment type="caution">
    <text evidence="1">The sequence shown here is derived from an EMBL/GenBank/DDBJ whole genome shotgun (WGS) entry which is preliminary data.</text>
</comment>
<evidence type="ECO:0000313" key="2">
    <source>
        <dbReference type="Proteomes" id="UP000190648"/>
    </source>
</evidence>
<keyword evidence="2" id="KW-1185">Reference proteome</keyword>
<dbReference type="EMBL" id="LSYS01003057">
    <property type="protein sequence ID" value="OPJ84589.1"/>
    <property type="molecule type" value="Genomic_DNA"/>
</dbReference>
<name>A0A1V4KJI0_PATFA</name>
<reference evidence="1 2" key="1">
    <citation type="submission" date="2016-02" db="EMBL/GenBank/DDBJ databases">
        <title>Band-tailed pigeon sequencing and assembly.</title>
        <authorList>
            <person name="Soares A.E."/>
            <person name="Novak B.J."/>
            <person name="Rice E.S."/>
            <person name="O'Connell B."/>
            <person name="Chang D."/>
            <person name="Weber S."/>
            <person name="Shapiro B."/>
        </authorList>
    </citation>
    <scope>NUCLEOTIDE SEQUENCE [LARGE SCALE GENOMIC DNA]</scope>
    <source>
        <strain evidence="1">BTP2013</strain>
        <tissue evidence="1">Blood</tissue>
    </source>
</reference>
<sequence>MEHWACMQNSCPGGSAVKACRESRAKPSGTRHAQTLPPSKHLKLIKQQENRKVWARCPETENMPLKISFGTLFHTTSYGAVEGKSPPCFIALVCSCRTSQEK</sequence>
<accession>A0A1V4KJI0</accession>
<dbReference type="Proteomes" id="UP000190648">
    <property type="component" value="Unassembled WGS sequence"/>
</dbReference>
<dbReference type="AlphaFoldDB" id="A0A1V4KJI0"/>
<proteinExistence type="predicted"/>
<evidence type="ECO:0000313" key="1">
    <source>
        <dbReference type="EMBL" id="OPJ84589.1"/>
    </source>
</evidence>
<organism evidence="1 2">
    <name type="scientific">Patagioenas fasciata monilis</name>
    <dbReference type="NCBI Taxonomy" id="372326"/>
    <lineage>
        <taxon>Eukaryota</taxon>
        <taxon>Metazoa</taxon>
        <taxon>Chordata</taxon>
        <taxon>Craniata</taxon>
        <taxon>Vertebrata</taxon>
        <taxon>Euteleostomi</taxon>
        <taxon>Archelosauria</taxon>
        <taxon>Archosauria</taxon>
        <taxon>Dinosauria</taxon>
        <taxon>Saurischia</taxon>
        <taxon>Theropoda</taxon>
        <taxon>Coelurosauria</taxon>
        <taxon>Aves</taxon>
        <taxon>Neognathae</taxon>
        <taxon>Neoaves</taxon>
        <taxon>Columbimorphae</taxon>
        <taxon>Columbiformes</taxon>
        <taxon>Columbidae</taxon>
        <taxon>Patagioenas</taxon>
    </lineage>
</organism>